<dbReference type="EMBL" id="JACTSG010000005">
    <property type="protein sequence ID" value="MBK2302776.1"/>
    <property type="molecule type" value="Genomic_DNA"/>
</dbReference>
<dbReference type="InterPro" id="IPR025048">
    <property type="entry name" value="DUF3987"/>
</dbReference>
<accession>A0ABS1GDD1</accession>
<evidence type="ECO:0000313" key="2">
    <source>
        <dbReference type="Proteomes" id="UP000760407"/>
    </source>
</evidence>
<reference evidence="1 2" key="1">
    <citation type="submission" date="2020-08" db="EMBL/GenBank/DDBJ databases">
        <title>Comparative genomics of Francisella species.</title>
        <authorList>
            <person name="Sahl J."/>
            <person name="Sjodin A."/>
            <person name="Wagner D."/>
            <person name="Forsman M."/>
        </authorList>
    </citation>
    <scope>NUCLEOTIDE SEQUENCE [LARGE SCALE GENOMIC DNA]</scope>
    <source>
        <strain evidence="1 2">F1093</strain>
    </source>
</reference>
<evidence type="ECO:0000313" key="1">
    <source>
        <dbReference type="EMBL" id="MBK2302776.1"/>
    </source>
</evidence>
<name>A0ABS1GDD1_9GAMM</name>
<organism evidence="1 2">
    <name type="scientific">Francisella philomiragia</name>
    <dbReference type="NCBI Taxonomy" id="28110"/>
    <lineage>
        <taxon>Bacteria</taxon>
        <taxon>Pseudomonadati</taxon>
        <taxon>Pseudomonadota</taxon>
        <taxon>Gammaproteobacteria</taxon>
        <taxon>Thiotrichales</taxon>
        <taxon>Francisellaceae</taxon>
        <taxon>Francisella</taxon>
    </lineage>
</organism>
<comment type="caution">
    <text evidence="1">The sequence shown here is derived from an EMBL/GenBank/DDBJ whole genome shotgun (WGS) entry which is preliminary data.</text>
</comment>
<gene>
    <name evidence="1" type="ORF">IBE52_07595</name>
</gene>
<dbReference type="Proteomes" id="UP000760407">
    <property type="component" value="Unassembled WGS sequence"/>
</dbReference>
<dbReference type="RefSeq" id="WP_200166989.1">
    <property type="nucleotide sequence ID" value="NZ_JACTSG010000005.1"/>
</dbReference>
<protein>
    <submittedName>
        <fullName evidence="1">DUF3987 domain-containing protein</fullName>
    </submittedName>
</protein>
<keyword evidence="2" id="KW-1185">Reference proteome</keyword>
<dbReference type="Pfam" id="PF13148">
    <property type="entry name" value="DUF3987"/>
    <property type="match status" value="1"/>
</dbReference>
<proteinExistence type="predicted"/>
<sequence>MKNSMIQGKPLPIEDNSKPIPQLDINILPTVIKDYVEDLSKVLRQPKEALAVSVLVSLAGLLGNKVALNVDDSDRFPILWGLIYGESGAGKTQCIYEPTEPVRSLDIKNRLKYEEIKKDWETVLQVREAEKSNILNKIKKTDDRLEKDNLENQIIEINKRIPPKPFSREIVVEKITPEKVAEKIANYSPNGLFQIEDEGIQWLNNIAKSQNQVAEGFYKTAYNAKSYKVDTLGRGTQLISILNVSLIAGVQPEDYRKYLNSYTGGGIVARFQMIAIVKDVIKERVKSKKDPLIEQKYKSLVDKLHNISERITYVGSEKKIAEPKRFYYSENADYVFSDWFKSYQLKRINEKTPLIKECLNKLDNTFHTLALIFHLAENGDNEQITEDVANRVVNFINYLMACFKYLYEDDYNKLENIAIDILDGKSTIVKKWGSKFTVARAKNSTRRFEKYNKEEFKLAIDILESNNYIKKVGKSYQETGEYSWL</sequence>